<dbReference type="PROSITE" id="PS50144">
    <property type="entry name" value="MATH"/>
    <property type="match status" value="1"/>
</dbReference>
<dbReference type="PANTHER" id="PTHR45774:SF3">
    <property type="entry name" value="BTB (POZ) DOMAIN-CONTAINING 2B-RELATED"/>
    <property type="match status" value="1"/>
</dbReference>
<dbReference type="Pfam" id="PF22486">
    <property type="entry name" value="MATH_2"/>
    <property type="match status" value="1"/>
</dbReference>
<dbReference type="Pfam" id="PF00651">
    <property type="entry name" value="BTB"/>
    <property type="match status" value="1"/>
</dbReference>
<dbReference type="PROSITE" id="PS50097">
    <property type="entry name" value="BTB"/>
    <property type="match status" value="1"/>
</dbReference>
<evidence type="ECO:0008006" key="5">
    <source>
        <dbReference type="Google" id="ProtNLM"/>
    </source>
</evidence>
<evidence type="ECO:0000313" key="3">
    <source>
        <dbReference type="EMBL" id="KAL3089055.1"/>
    </source>
</evidence>
<dbReference type="AlphaFoldDB" id="A0ABD2JEK7"/>
<gene>
    <name evidence="3" type="ORF">niasHS_008539</name>
</gene>
<dbReference type="Gene3D" id="2.60.210.10">
    <property type="entry name" value="Apoptosis, Tumor Necrosis Factor Receptor Associated Protein 2, Chain A"/>
    <property type="match status" value="1"/>
</dbReference>
<dbReference type="InterPro" id="IPR011705">
    <property type="entry name" value="BACK"/>
</dbReference>
<dbReference type="SMART" id="SM00061">
    <property type="entry name" value="MATH"/>
    <property type="match status" value="1"/>
</dbReference>
<feature type="domain" description="BTB" evidence="1">
    <location>
        <begin position="24"/>
        <end position="108"/>
    </location>
</feature>
<dbReference type="Pfam" id="PF07707">
    <property type="entry name" value="BACK"/>
    <property type="match status" value="1"/>
</dbReference>
<dbReference type="PANTHER" id="PTHR45774">
    <property type="entry name" value="BTB/POZ DOMAIN-CONTAINING"/>
    <property type="match status" value="1"/>
</dbReference>
<comment type="caution">
    <text evidence="3">The sequence shown here is derived from an EMBL/GenBank/DDBJ whole genome shotgun (WGS) entry which is preliminary data.</text>
</comment>
<dbReference type="Gene3D" id="3.30.710.10">
    <property type="entry name" value="Potassium Channel Kv1.1, Chain A"/>
    <property type="match status" value="1"/>
</dbReference>
<feature type="domain" description="MATH" evidence="2">
    <location>
        <begin position="244"/>
        <end position="371"/>
    </location>
</feature>
<dbReference type="InterPro" id="IPR008974">
    <property type="entry name" value="TRAF-like"/>
</dbReference>
<evidence type="ECO:0000313" key="4">
    <source>
        <dbReference type="Proteomes" id="UP001620645"/>
    </source>
</evidence>
<organism evidence="3 4">
    <name type="scientific">Heterodera schachtii</name>
    <name type="common">Sugarbeet cyst nematode worm</name>
    <name type="synonym">Tylenchus schachtii</name>
    <dbReference type="NCBI Taxonomy" id="97005"/>
    <lineage>
        <taxon>Eukaryota</taxon>
        <taxon>Metazoa</taxon>
        <taxon>Ecdysozoa</taxon>
        <taxon>Nematoda</taxon>
        <taxon>Chromadorea</taxon>
        <taxon>Rhabditida</taxon>
        <taxon>Tylenchina</taxon>
        <taxon>Tylenchomorpha</taxon>
        <taxon>Tylenchoidea</taxon>
        <taxon>Heteroderidae</taxon>
        <taxon>Heteroderinae</taxon>
        <taxon>Heterodera</taxon>
    </lineage>
</organism>
<protein>
    <recommendedName>
        <fullName evidence="5">BTB domain-containing protein</fullName>
    </recommendedName>
</protein>
<evidence type="ECO:0000259" key="1">
    <source>
        <dbReference type="PROSITE" id="PS50097"/>
    </source>
</evidence>
<accession>A0ABD2JEK7</accession>
<dbReference type="SUPFAM" id="SSF49599">
    <property type="entry name" value="TRAF domain-like"/>
    <property type="match status" value="1"/>
</dbReference>
<reference evidence="3 4" key="1">
    <citation type="submission" date="2024-10" db="EMBL/GenBank/DDBJ databases">
        <authorList>
            <person name="Kim D."/>
        </authorList>
    </citation>
    <scope>NUCLEOTIDE SEQUENCE [LARGE SCALE GENOMIC DNA]</scope>
    <source>
        <strain evidence="3">Taebaek</strain>
    </source>
</reference>
<dbReference type="Proteomes" id="UP001620645">
    <property type="component" value="Unassembled WGS sequence"/>
</dbReference>
<proteinExistence type="predicted"/>
<dbReference type="InterPro" id="IPR002083">
    <property type="entry name" value="MATH/TRAF_dom"/>
</dbReference>
<dbReference type="SMART" id="SM00225">
    <property type="entry name" value="BTB"/>
    <property type="match status" value="1"/>
</dbReference>
<dbReference type="InterPro" id="IPR000210">
    <property type="entry name" value="BTB/POZ_dom"/>
</dbReference>
<keyword evidence="4" id="KW-1185">Reference proteome</keyword>
<dbReference type="EMBL" id="JBICCN010000147">
    <property type="protein sequence ID" value="KAL3089055.1"/>
    <property type="molecule type" value="Genomic_DNA"/>
</dbReference>
<dbReference type="SUPFAM" id="SSF54695">
    <property type="entry name" value="POZ domain"/>
    <property type="match status" value="1"/>
</dbReference>
<sequence>MAAAQQIRFDHQTHQLKLITGEYADVNFLVGDGDEKEIVQAHEVILNYASDVFEQCSVLMQRKKERRMIKNEHAPANCPAVVEIPDVEAAAFKVMLSFIYTEELSELNGDNAMAVLYAAKKYNIPGLVDATLKIPFSQLSNIFFAYVHAQLFDLEDYANNCLAYIDENAHILFKSDAFLQIDQNLLCEILARDQLHNDGEISIWKAQELTNVEQYRSKPKICGGASGGILYTLKFPCHERNLTFGKIVMEIEKVSKFVGEKMCHIRCSKFVHISGIPWRIVAQINTNEALAFYLQCDVSMKDSNWSCECSATFQIVSQNADADNSTGRLFGQVINHSTNRIGFPNFIPFSELMDLGNGFYSKNEDKMTLAIHFSMKNGKAEKTEPNKSDKTIFLKIEKVSKFFREIIGSERRTLGRLWAFIFFVPFQKEEWLGTEIGWYDKEEDKVTLAIDIYVDDEEREKPFGSIYG</sequence>
<dbReference type="InterPro" id="IPR011333">
    <property type="entry name" value="SKP1/BTB/POZ_sf"/>
</dbReference>
<dbReference type="Gene3D" id="1.25.40.420">
    <property type="match status" value="1"/>
</dbReference>
<name>A0ABD2JEK7_HETSC</name>
<evidence type="ECO:0000259" key="2">
    <source>
        <dbReference type="PROSITE" id="PS50144"/>
    </source>
</evidence>